<dbReference type="Pfam" id="PF09994">
    <property type="entry name" value="T6SS_Tle1-like_cat"/>
    <property type="match status" value="1"/>
</dbReference>
<dbReference type="InterPro" id="IPR029058">
    <property type="entry name" value="AB_hydrolase_fold"/>
</dbReference>
<evidence type="ECO:0000259" key="2">
    <source>
        <dbReference type="Pfam" id="PF01926"/>
    </source>
</evidence>
<name>A0AB38LXH1_AURPU</name>
<reference evidence="4 5" key="1">
    <citation type="submission" date="2018-10" db="EMBL/GenBank/DDBJ databases">
        <title>Fifty Aureobasidium pullulans genomes reveal a recombining polyextremotolerant generalist.</title>
        <authorList>
            <person name="Gostincar C."/>
            <person name="Turk M."/>
            <person name="Zajc J."/>
            <person name="Gunde-Cimerman N."/>
        </authorList>
    </citation>
    <scope>NUCLEOTIDE SEQUENCE [LARGE SCALE GENOMIC DNA]</scope>
    <source>
        <strain evidence="4 5">EXF-4256</strain>
    </source>
</reference>
<dbReference type="AlphaFoldDB" id="A0AB38LXH1"/>
<evidence type="ECO:0000259" key="3">
    <source>
        <dbReference type="Pfam" id="PF09994"/>
    </source>
</evidence>
<dbReference type="InterPro" id="IPR006073">
    <property type="entry name" value="GTP-bd"/>
</dbReference>
<comment type="caution">
    <text evidence="4">The sequence shown here is derived from an EMBL/GenBank/DDBJ whole genome shotgun (WGS) entry which is preliminary data.</text>
</comment>
<evidence type="ECO:0008006" key="6">
    <source>
        <dbReference type="Google" id="ProtNLM"/>
    </source>
</evidence>
<gene>
    <name evidence="4" type="ORF">D6C94_05171</name>
</gene>
<evidence type="ECO:0000313" key="5">
    <source>
        <dbReference type="Proteomes" id="UP000305064"/>
    </source>
</evidence>
<dbReference type="InterPro" id="IPR027417">
    <property type="entry name" value="P-loop_NTPase"/>
</dbReference>
<dbReference type="Pfam" id="PF01926">
    <property type="entry name" value="MMR_HSR1"/>
    <property type="match status" value="1"/>
</dbReference>
<accession>A0AB38LXH1</accession>
<dbReference type="Proteomes" id="UP000305064">
    <property type="component" value="Unassembled WGS sequence"/>
</dbReference>
<dbReference type="PANTHER" id="PTHR33840">
    <property type="match status" value="1"/>
</dbReference>
<proteinExistence type="predicted"/>
<feature type="compositionally biased region" description="Low complexity" evidence="1">
    <location>
        <begin position="933"/>
        <end position="950"/>
    </location>
</feature>
<sequence length="950" mass="105662">MSQRPRRRIVACVDGTWYDADGQEGQGHGNNSNVFRIFAAIGGGMVNNDDGEPVEQIIEYFAGIGTNERPLEKFNCGVTGEGCAEQIARVYKYCCQNIQGPEDELWFYGFSRGAYVVTAVAGLLDRIGALVYDEYFDKTYETALNLHKAIQKGFVRENSGKLYYLHTQKSRKCPRINFLGLLDTVKRVNSDLDSTAQSLTFHDSIGHVRHALALNDTRSHFKPEMYGNVTDKDSIYGRSLIQAWFVGAHADIGGGARDNGLSLYPLQWLLTESQHKGLILQHNPHTSLIETPQALVFPTQNLGAVLDEKSTTEMVWEYEYANGIKVQMQDLRQSHNHGNMQTLAKKLTKTKPRFDRSKTTANASLTTKEPAATINGLSTDRRHSESDAHRAFGTIIHPSVYFVMDVYARHGIGLAMKPFQKDIDRFHDEQHSDMRDPWLTMLEAAPQGDVKACRILVCGRTGVGKSTLINKVFGVPMTIESHLKQGDHDINEAFESDKHPGIIIHDSRGFQAGDTKELDQFEKFIKKRSAVDNPKESLHAIWICIQTDTDRVIQTSEVEIFTILAAFAAHIPIIIVGTKKDKFLDQQESVARRHLAPTVPNSADLDRQSREMAAEGLQARQSAFRDELEKIPNLNINSMEFVHVSKDDENSIRSLVNQTLDLINNDEARLRCTAAQVIDVEPKINQAIEESIRLLRHGVWASSVGAVGIVVPSITTPTISRILCDNILTCFGFPKINPASVNNIINKIIGWNLVRFLAQQVSQSVTLGSLVAGLTIVSLGGGAPIIGLMSLLEAPAAARMIIKCACVLILILDRAFKHGGKFVTSTDIELASREYVAKTSEKGRSRRKEVHAQVMTLIPIVSKRFWNSVRISKIKVGMDEIIRSNRWEPSKAIVRVDSVAGSMVQKLSIESLRDEVETEEIFELGKEGNVEDQQSLQTSASSTTLCSSRQ</sequence>
<organism evidence="4 5">
    <name type="scientific">Aureobasidium pullulans</name>
    <name type="common">Black yeast</name>
    <name type="synonym">Pullularia pullulans</name>
    <dbReference type="NCBI Taxonomy" id="5580"/>
    <lineage>
        <taxon>Eukaryota</taxon>
        <taxon>Fungi</taxon>
        <taxon>Dikarya</taxon>
        <taxon>Ascomycota</taxon>
        <taxon>Pezizomycotina</taxon>
        <taxon>Dothideomycetes</taxon>
        <taxon>Dothideomycetidae</taxon>
        <taxon>Dothideales</taxon>
        <taxon>Saccotheciaceae</taxon>
        <taxon>Aureobasidium</taxon>
    </lineage>
</organism>
<feature type="region of interest" description="Disordered" evidence="1">
    <location>
        <begin position="929"/>
        <end position="950"/>
    </location>
</feature>
<evidence type="ECO:0000256" key="1">
    <source>
        <dbReference type="SAM" id="MobiDB-lite"/>
    </source>
</evidence>
<dbReference type="SUPFAM" id="SSF53474">
    <property type="entry name" value="alpha/beta-Hydrolases"/>
    <property type="match status" value="1"/>
</dbReference>
<feature type="domain" description="T6SS Phospholipase effector Tle1-like catalytic" evidence="3">
    <location>
        <begin position="7"/>
        <end position="272"/>
    </location>
</feature>
<feature type="region of interest" description="Disordered" evidence="1">
    <location>
        <begin position="352"/>
        <end position="381"/>
    </location>
</feature>
<evidence type="ECO:0000313" key="4">
    <source>
        <dbReference type="EMBL" id="THY74114.1"/>
    </source>
</evidence>
<feature type="domain" description="G" evidence="2">
    <location>
        <begin position="454"/>
        <end position="578"/>
    </location>
</feature>
<dbReference type="Gene3D" id="3.40.50.300">
    <property type="entry name" value="P-loop containing nucleotide triphosphate hydrolases"/>
    <property type="match status" value="1"/>
</dbReference>
<protein>
    <recommendedName>
        <fullName evidence="6">DUF2235 domain-containing protein</fullName>
    </recommendedName>
</protein>
<dbReference type="SUPFAM" id="SSF52540">
    <property type="entry name" value="P-loop containing nucleoside triphosphate hydrolases"/>
    <property type="match status" value="1"/>
</dbReference>
<dbReference type="PANTHER" id="PTHR33840:SF1">
    <property type="entry name" value="TLE1 PHOSPHOLIPASE DOMAIN-CONTAINING PROTEIN"/>
    <property type="match status" value="1"/>
</dbReference>
<dbReference type="GO" id="GO:0005525">
    <property type="term" value="F:GTP binding"/>
    <property type="evidence" value="ECO:0007669"/>
    <property type="project" value="InterPro"/>
</dbReference>
<dbReference type="EMBL" id="QZBJ01000031">
    <property type="protein sequence ID" value="THY74114.1"/>
    <property type="molecule type" value="Genomic_DNA"/>
</dbReference>
<dbReference type="CDD" id="cd00882">
    <property type="entry name" value="Ras_like_GTPase"/>
    <property type="match status" value="1"/>
</dbReference>
<dbReference type="InterPro" id="IPR018712">
    <property type="entry name" value="Tle1-like_cat"/>
</dbReference>